<dbReference type="Gene3D" id="3.30.750.24">
    <property type="entry name" value="STAS domain"/>
    <property type="match status" value="1"/>
</dbReference>
<proteinExistence type="predicted"/>
<dbReference type="PANTHER" id="PTHR33495:SF2">
    <property type="entry name" value="ANTI-SIGMA FACTOR ANTAGONIST TM_1081-RELATED"/>
    <property type="match status" value="1"/>
</dbReference>
<dbReference type="PANTHER" id="PTHR33495">
    <property type="entry name" value="ANTI-SIGMA FACTOR ANTAGONIST TM_1081-RELATED-RELATED"/>
    <property type="match status" value="1"/>
</dbReference>
<accession>A0ABV7FGT6</accession>
<dbReference type="InterPro" id="IPR002645">
    <property type="entry name" value="STAS_dom"/>
</dbReference>
<dbReference type="InterPro" id="IPR036513">
    <property type="entry name" value="STAS_dom_sf"/>
</dbReference>
<dbReference type="InterPro" id="IPR014557">
    <property type="entry name" value="UCP029548_STAS-type"/>
</dbReference>
<dbReference type="Proteomes" id="UP001595555">
    <property type="component" value="Unassembled WGS sequence"/>
</dbReference>
<keyword evidence="3" id="KW-1185">Reference proteome</keyword>
<name>A0ABV7FGT6_9GAMM</name>
<dbReference type="PROSITE" id="PS50801">
    <property type="entry name" value="STAS"/>
    <property type="match status" value="1"/>
</dbReference>
<reference evidence="3" key="1">
    <citation type="journal article" date="2019" name="Int. J. Syst. Evol. Microbiol.">
        <title>The Global Catalogue of Microorganisms (GCM) 10K type strain sequencing project: providing services to taxonomists for standard genome sequencing and annotation.</title>
        <authorList>
            <consortium name="The Broad Institute Genomics Platform"/>
            <consortium name="The Broad Institute Genome Sequencing Center for Infectious Disease"/>
            <person name="Wu L."/>
            <person name="Ma J."/>
        </authorList>
    </citation>
    <scope>NUCLEOTIDE SEQUENCE [LARGE SCALE GENOMIC DNA]</scope>
    <source>
        <strain evidence="3">KCTC 52237</strain>
    </source>
</reference>
<sequence>MKPGQILVADHNGVYIIKMLGDVRLTLCVSFDQFIDAMFKSENFTSVLFDLSDAEAIDSTTLGLMAKISILGQERCGIVPVILASNPSIQRILQTMGFNDIFAIVDSLDAPVLDAQPLNCVNCDERAVKEKVLEAHKILMGLNTTNADTFRNLVNMLENC</sequence>
<feature type="domain" description="STAS" evidence="1">
    <location>
        <begin position="4"/>
        <end position="115"/>
    </location>
</feature>
<dbReference type="PIRSF" id="PIRSF029548">
    <property type="entry name" value="UCP029548"/>
    <property type="match status" value="1"/>
</dbReference>
<protein>
    <submittedName>
        <fullName evidence="2">STAS domain-containing protein</fullName>
    </submittedName>
</protein>
<dbReference type="SUPFAM" id="SSF52091">
    <property type="entry name" value="SpoIIaa-like"/>
    <property type="match status" value="1"/>
</dbReference>
<dbReference type="CDD" id="cd07043">
    <property type="entry name" value="STAS_anti-anti-sigma_factors"/>
    <property type="match status" value="1"/>
</dbReference>
<organism evidence="2 3">
    <name type="scientific">Cellvibrio fontiphilus</name>
    <dbReference type="NCBI Taxonomy" id="1815559"/>
    <lineage>
        <taxon>Bacteria</taxon>
        <taxon>Pseudomonadati</taxon>
        <taxon>Pseudomonadota</taxon>
        <taxon>Gammaproteobacteria</taxon>
        <taxon>Cellvibrionales</taxon>
        <taxon>Cellvibrionaceae</taxon>
        <taxon>Cellvibrio</taxon>
    </lineage>
</organism>
<dbReference type="EMBL" id="JBHRTF010000006">
    <property type="protein sequence ID" value="MFC3116835.1"/>
    <property type="molecule type" value="Genomic_DNA"/>
</dbReference>
<evidence type="ECO:0000259" key="1">
    <source>
        <dbReference type="PROSITE" id="PS50801"/>
    </source>
</evidence>
<dbReference type="RefSeq" id="WP_378120524.1">
    <property type="nucleotide sequence ID" value="NZ_JBHRTF010000006.1"/>
</dbReference>
<evidence type="ECO:0000313" key="2">
    <source>
        <dbReference type="EMBL" id="MFC3116835.1"/>
    </source>
</evidence>
<gene>
    <name evidence="2" type="ORF">ACFODX_14795</name>
</gene>
<comment type="caution">
    <text evidence="2">The sequence shown here is derived from an EMBL/GenBank/DDBJ whole genome shotgun (WGS) entry which is preliminary data.</text>
</comment>
<dbReference type="Pfam" id="PF01740">
    <property type="entry name" value="STAS"/>
    <property type="match status" value="1"/>
</dbReference>
<evidence type="ECO:0000313" key="3">
    <source>
        <dbReference type="Proteomes" id="UP001595555"/>
    </source>
</evidence>